<feature type="domain" description="AB hydrolase-1" evidence="1">
    <location>
        <begin position="33"/>
        <end position="276"/>
    </location>
</feature>
<proteinExistence type="predicted"/>
<dbReference type="Proteomes" id="UP000295371">
    <property type="component" value="Unassembled WGS sequence"/>
</dbReference>
<dbReference type="PANTHER" id="PTHR43689:SF8">
    <property type="entry name" value="ALPHA_BETA-HYDROLASES SUPERFAMILY PROTEIN"/>
    <property type="match status" value="1"/>
</dbReference>
<dbReference type="RefSeq" id="WP_133754780.1">
    <property type="nucleotide sequence ID" value="NZ_SOAW01000001.1"/>
</dbReference>
<evidence type="ECO:0000259" key="1">
    <source>
        <dbReference type="Pfam" id="PF00561"/>
    </source>
</evidence>
<dbReference type="Pfam" id="PF00561">
    <property type="entry name" value="Abhydrolase_1"/>
    <property type="match status" value="1"/>
</dbReference>
<dbReference type="GO" id="GO:0003824">
    <property type="term" value="F:catalytic activity"/>
    <property type="evidence" value="ECO:0007669"/>
    <property type="project" value="UniProtKB-ARBA"/>
</dbReference>
<dbReference type="EMBL" id="SOAW01000001">
    <property type="protein sequence ID" value="TDT34406.1"/>
    <property type="molecule type" value="Genomic_DNA"/>
</dbReference>
<dbReference type="AlphaFoldDB" id="A0A4R7JBP2"/>
<comment type="caution">
    <text evidence="2">The sequence shown here is derived from an EMBL/GenBank/DDBJ whole genome shotgun (WGS) entry which is preliminary data.</text>
</comment>
<dbReference type="SUPFAM" id="SSF53474">
    <property type="entry name" value="alpha/beta-Hydrolases"/>
    <property type="match status" value="1"/>
</dbReference>
<dbReference type="PRINTS" id="PR00111">
    <property type="entry name" value="ABHYDROLASE"/>
</dbReference>
<keyword evidence="3" id="KW-1185">Reference proteome</keyword>
<accession>A0A4R7JBP2</accession>
<organism evidence="2 3">
    <name type="scientific">Naumannella halotolerans</name>
    <dbReference type="NCBI Taxonomy" id="993414"/>
    <lineage>
        <taxon>Bacteria</taxon>
        <taxon>Bacillati</taxon>
        <taxon>Actinomycetota</taxon>
        <taxon>Actinomycetes</taxon>
        <taxon>Propionibacteriales</taxon>
        <taxon>Propionibacteriaceae</taxon>
        <taxon>Naumannella</taxon>
    </lineage>
</organism>
<name>A0A4R7JBP2_9ACTN</name>
<dbReference type="PANTHER" id="PTHR43689">
    <property type="entry name" value="HYDROLASE"/>
    <property type="match status" value="1"/>
</dbReference>
<sequence>MIPEGAEASTVRIGHRELRRLRSSADHPDGRLPLVLIHGGGADNSAISWFHAFVDFGIDRQVLAFDLPGFGGSSDVAPVGGPVAMADLVAEAIRASGFDRVAVAGVSMGGDVALNLALRDRELCAGLILIAPGGLIPVLRNRLVQAAAKATACLPDLLLLPATALANRFVGQALRAMVHAPDRLPDEVVAEFVAEARAPRGGLGYLRYNQATLGWRAMTNDLLPQVQRITVPTLFFHGAEDRLVPLAGSREAARRMPDAELLVVPDCGHWAQLEAPVRFAAAANRFLHRLDT</sequence>
<reference evidence="2 3" key="1">
    <citation type="submission" date="2019-03" db="EMBL/GenBank/DDBJ databases">
        <title>Genomic Encyclopedia of Archaeal and Bacterial Type Strains, Phase II (KMG-II): from individual species to whole genera.</title>
        <authorList>
            <person name="Goeker M."/>
        </authorList>
    </citation>
    <scope>NUCLEOTIDE SEQUENCE [LARGE SCALE GENOMIC DNA]</scope>
    <source>
        <strain evidence="2 3">DSM 24323</strain>
    </source>
</reference>
<dbReference type="InterPro" id="IPR000073">
    <property type="entry name" value="AB_hydrolase_1"/>
</dbReference>
<gene>
    <name evidence="2" type="ORF">CLV29_2069</name>
</gene>
<dbReference type="OrthoDB" id="4481859at2"/>
<evidence type="ECO:0000313" key="3">
    <source>
        <dbReference type="Proteomes" id="UP000295371"/>
    </source>
</evidence>
<dbReference type="InterPro" id="IPR029058">
    <property type="entry name" value="AB_hydrolase_fold"/>
</dbReference>
<evidence type="ECO:0000313" key="2">
    <source>
        <dbReference type="EMBL" id="TDT34406.1"/>
    </source>
</evidence>
<protein>
    <submittedName>
        <fullName evidence="2">Pimeloyl-ACP methyl ester carboxylesterase</fullName>
    </submittedName>
</protein>
<dbReference type="Gene3D" id="3.40.50.1820">
    <property type="entry name" value="alpha/beta hydrolase"/>
    <property type="match status" value="1"/>
</dbReference>